<proteinExistence type="predicted"/>
<reference evidence="1 2" key="1">
    <citation type="journal article" date="2022" name="Nat. Plants">
        <title>Genomes of leafy and leafless Platanthera orchids illuminate the evolution of mycoheterotrophy.</title>
        <authorList>
            <person name="Li M.H."/>
            <person name="Liu K.W."/>
            <person name="Li Z."/>
            <person name="Lu H.C."/>
            <person name="Ye Q.L."/>
            <person name="Zhang D."/>
            <person name="Wang J.Y."/>
            <person name="Li Y.F."/>
            <person name="Zhong Z.M."/>
            <person name="Liu X."/>
            <person name="Yu X."/>
            <person name="Liu D.K."/>
            <person name="Tu X.D."/>
            <person name="Liu B."/>
            <person name="Hao Y."/>
            <person name="Liao X.Y."/>
            <person name="Jiang Y.T."/>
            <person name="Sun W.H."/>
            <person name="Chen J."/>
            <person name="Chen Y.Q."/>
            <person name="Ai Y."/>
            <person name="Zhai J.W."/>
            <person name="Wu S.S."/>
            <person name="Zhou Z."/>
            <person name="Hsiao Y.Y."/>
            <person name="Wu W.L."/>
            <person name="Chen Y.Y."/>
            <person name="Lin Y.F."/>
            <person name="Hsu J.L."/>
            <person name="Li C.Y."/>
            <person name="Wang Z.W."/>
            <person name="Zhao X."/>
            <person name="Zhong W.Y."/>
            <person name="Ma X.K."/>
            <person name="Ma L."/>
            <person name="Huang J."/>
            <person name="Chen G.Z."/>
            <person name="Huang M.Z."/>
            <person name="Huang L."/>
            <person name="Peng D.H."/>
            <person name="Luo Y.B."/>
            <person name="Zou S.Q."/>
            <person name="Chen S.P."/>
            <person name="Lan S."/>
            <person name="Tsai W.C."/>
            <person name="Van de Peer Y."/>
            <person name="Liu Z.J."/>
        </authorList>
    </citation>
    <scope>NUCLEOTIDE SEQUENCE [LARGE SCALE GENOMIC DNA]</scope>
    <source>
        <strain evidence="1">Lor288</strain>
    </source>
</reference>
<evidence type="ECO:0000313" key="2">
    <source>
        <dbReference type="Proteomes" id="UP001412067"/>
    </source>
</evidence>
<organism evidence="1 2">
    <name type="scientific">Platanthera guangdongensis</name>
    <dbReference type="NCBI Taxonomy" id="2320717"/>
    <lineage>
        <taxon>Eukaryota</taxon>
        <taxon>Viridiplantae</taxon>
        <taxon>Streptophyta</taxon>
        <taxon>Embryophyta</taxon>
        <taxon>Tracheophyta</taxon>
        <taxon>Spermatophyta</taxon>
        <taxon>Magnoliopsida</taxon>
        <taxon>Liliopsida</taxon>
        <taxon>Asparagales</taxon>
        <taxon>Orchidaceae</taxon>
        <taxon>Orchidoideae</taxon>
        <taxon>Orchideae</taxon>
        <taxon>Orchidinae</taxon>
        <taxon>Platanthera</taxon>
    </lineage>
</organism>
<comment type="caution">
    <text evidence="1">The sequence shown here is derived from an EMBL/GenBank/DDBJ whole genome shotgun (WGS) entry which is preliminary data.</text>
</comment>
<dbReference type="EMBL" id="JBBWWR010000005">
    <property type="protein sequence ID" value="KAK8967235.1"/>
    <property type="molecule type" value="Genomic_DNA"/>
</dbReference>
<evidence type="ECO:0000313" key="1">
    <source>
        <dbReference type="EMBL" id="KAK8967235.1"/>
    </source>
</evidence>
<sequence length="125" mass="14098">MGVSFKVSKIGKRYASKPIADQAECSPRESSKKISHAFNGPGLVNVRVRTLLYGLEGEFVVFQPLKRQKEIRCWRCAAQEFSQKAARIQLDITPNFRLTSARILARRTESVSQIPRFQSSDRLGG</sequence>
<gene>
    <name evidence="1" type="ORF">KSP40_PGU008967</name>
</gene>
<dbReference type="Proteomes" id="UP001412067">
    <property type="component" value="Unassembled WGS sequence"/>
</dbReference>
<protein>
    <submittedName>
        <fullName evidence="1">Uncharacterized protein</fullName>
    </submittedName>
</protein>
<name>A0ABR2MUU7_9ASPA</name>
<keyword evidence="2" id="KW-1185">Reference proteome</keyword>
<accession>A0ABR2MUU7</accession>